<sequence length="114" mass="13096">MMTKPQVHKENEDHVHEYDKVNSIIPNVVYNNYDHASKEVKTLGESVNEIYCTMIGNDNRLSSDDMSAQINERVDFIGLMNDKITSINRCLSLKTKELPCTSIMKITHEEDHVV</sequence>
<evidence type="ECO:0000313" key="1">
    <source>
        <dbReference type="EMBL" id="CAI8609041.1"/>
    </source>
</evidence>
<gene>
    <name evidence="1" type="ORF">VFH_IV114120</name>
</gene>
<proteinExistence type="predicted"/>
<reference evidence="1 2" key="1">
    <citation type="submission" date="2023-01" db="EMBL/GenBank/DDBJ databases">
        <authorList>
            <person name="Kreplak J."/>
        </authorList>
    </citation>
    <scope>NUCLEOTIDE SEQUENCE [LARGE SCALE GENOMIC DNA]</scope>
</reference>
<protein>
    <submittedName>
        <fullName evidence="1">Uncharacterized protein</fullName>
    </submittedName>
</protein>
<evidence type="ECO:0000313" key="2">
    <source>
        <dbReference type="Proteomes" id="UP001157006"/>
    </source>
</evidence>
<keyword evidence="2" id="KW-1185">Reference proteome</keyword>
<accession>A0AAV1AFJ4</accession>
<dbReference type="AlphaFoldDB" id="A0AAV1AFJ4"/>
<name>A0AAV1AFJ4_VICFA</name>
<dbReference type="EMBL" id="OX451739">
    <property type="protein sequence ID" value="CAI8609041.1"/>
    <property type="molecule type" value="Genomic_DNA"/>
</dbReference>
<dbReference type="Proteomes" id="UP001157006">
    <property type="component" value="Chromosome 4"/>
</dbReference>
<organism evidence="1 2">
    <name type="scientific">Vicia faba</name>
    <name type="common">Broad bean</name>
    <name type="synonym">Faba vulgaris</name>
    <dbReference type="NCBI Taxonomy" id="3906"/>
    <lineage>
        <taxon>Eukaryota</taxon>
        <taxon>Viridiplantae</taxon>
        <taxon>Streptophyta</taxon>
        <taxon>Embryophyta</taxon>
        <taxon>Tracheophyta</taxon>
        <taxon>Spermatophyta</taxon>
        <taxon>Magnoliopsida</taxon>
        <taxon>eudicotyledons</taxon>
        <taxon>Gunneridae</taxon>
        <taxon>Pentapetalae</taxon>
        <taxon>rosids</taxon>
        <taxon>fabids</taxon>
        <taxon>Fabales</taxon>
        <taxon>Fabaceae</taxon>
        <taxon>Papilionoideae</taxon>
        <taxon>50 kb inversion clade</taxon>
        <taxon>NPAAA clade</taxon>
        <taxon>Hologalegina</taxon>
        <taxon>IRL clade</taxon>
        <taxon>Fabeae</taxon>
        <taxon>Vicia</taxon>
    </lineage>
</organism>